<evidence type="ECO:0000313" key="2">
    <source>
        <dbReference type="EMBL" id="KAH3720996.1"/>
    </source>
</evidence>
<dbReference type="AlphaFoldDB" id="A0A9D4HLM2"/>
<protein>
    <recommendedName>
        <fullName evidence="1">Ig-like domain-containing protein</fullName>
    </recommendedName>
</protein>
<dbReference type="PANTHER" id="PTHR23279:SF36">
    <property type="entry name" value="DEFECTIVE PROBOSCIS EXTENSION RESPONSE 9, ISOFORM A"/>
    <property type="match status" value="1"/>
</dbReference>
<keyword evidence="3" id="KW-1185">Reference proteome</keyword>
<evidence type="ECO:0000313" key="3">
    <source>
        <dbReference type="Proteomes" id="UP000828390"/>
    </source>
</evidence>
<dbReference type="Proteomes" id="UP000828390">
    <property type="component" value="Unassembled WGS sequence"/>
</dbReference>
<dbReference type="InterPro" id="IPR003599">
    <property type="entry name" value="Ig_sub"/>
</dbReference>
<dbReference type="Gene3D" id="2.60.40.10">
    <property type="entry name" value="Immunoglobulins"/>
    <property type="match status" value="2"/>
</dbReference>
<dbReference type="InterPro" id="IPR007110">
    <property type="entry name" value="Ig-like_dom"/>
</dbReference>
<reference evidence="2" key="1">
    <citation type="journal article" date="2019" name="bioRxiv">
        <title>The Genome of the Zebra Mussel, Dreissena polymorpha: A Resource for Invasive Species Research.</title>
        <authorList>
            <person name="McCartney M.A."/>
            <person name="Auch B."/>
            <person name="Kono T."/>
            <person name="Mallez S."/>
            <person name="Zhang Y."/>
            <person name="Obille A."/>
            <person name="Becker A."/>
            <person name="Abrahante J.E."/>
            <person name="Garbe J."/>
            <person name="Badalamenti J.P."/>
            <person name="Herman A."/>
            <person name="Mangelson H."/>
            <person name="Liachko I."/>
            <person name="Sullivan S."/>
            <person name="Sone E.D."/>
            <person name="Koren S."/>
            <person name="Silverstein K.A.T."/>
            <person name="Beckman K.B."/>
            <person name="Gohl D.M."/>
        </authorList>
    </citation>
    <scope>NUCLEOTIDE SEQUENCE</scope>
    <source>
        <strain evidence="2">Duluth1</strain>
        <tissue evidence="2">Whole animal</tissue>
    </source>
</reference>
<dbReference type="SMART" id="SM00409">
    <property type="entry name" value="IG"/>
    <property type="match status" value="2"/>
</dbReference>
<gene>
    <name evidence="2" type="ORF">DPMN_063908</name>
</gene>
<name>A0A9D4HLM2_DREPO</name>
<accession>A0A9D4HLM2</accession>
<evidence type="ECO:0000259" key="1">
    <source>
        <dbReference type="PROSITE" id="PS50835"/>
    </source>
</evidence>
<organism evidence="2 3">
    <name type="scientific">Dreissena polymorpha</name>
    <name type="common">Zebra mussel</name>
    <name type="synonym">Mytilus polymorpha</name>
    <dbReference type="NCBI Taxonomy" id="45954"/>
    <lineage>
        <taxon>Eukaryota</taxon>
        <taxon>Metazoa</taxon>
        <taxon>Spiralia</taxon>
        <taxon>Lophotrochozoa</taxon>
        <taxon>Mollusca</taxon>
        <taxon>Bivalvia</taxon>
        <taxon>Autobranchia</taxon>
        <taxon>Heteroconchia</taxon>
        <taxon>Euheterodonta</taxon>
        <taxon>Imparidentia</taxon>
        <taxon>Neoheterodontei</taxon>
        <taxon>Myida</taxon>
        <taxon>Dreissenoidea</taxon>
        <taxon>Dreissenidae</taxon>
        <taxon>Dreissena</taxon>
    </lineage>
</organism>
<dbReference type="GO" id="GO:0032589">
    <property type="term" value="C:neuron projection membrane"/>
    <property type="evidence" value="ECO:0007669"/>
    <property type="project" value="TreeGrafter"/>
</dbReference>
<dbReference type="GO" id="GO:0050808">
    <property type="term" value="P:synapse organization"/>
    <property type="evidence" value="ECO:0007669"/>
    <property type="project" value="TreeGrafter"/>
</dbReference>
<dbReference type="InterPro" id="IPR013783">
    <property type="entry name" value="Ig-like_fold"/>
</dbReference>
<dbReference type="EMBL" id="JAIWYP010000013">
    <property type="protein sequence ID" value="KAH3720996.1"/>
    <property type="molecule type" value="Genomic_DNA"/>
</dbReference>
<dbReference type="PROSITE" id="PS50835">
    <property type="entry name" value="IG_LIKE"/>
    <property type="match status" value="1"/>
</dbReference>
<sequence>MAKYIVNRAYNKKTLPVVWLGPPNFSRYSRGLQIDIDLPAELRDRLLVTGDHGNGYYNLQVGNIRKADSGDYMCKIGSREIRSVNVQVKTQGLDINEGETLTLTCPRPSQTLPVVWLGPPNFSRYSRGLLIDIDLPAELRDRLLVTGDHGNGYYNLQVGNIRKADSGDYMCKIGSREIRSVNVQVKTQGEAVYDDAIIECNLLSLEPVESLQVIINRGIFQSIYDGRHLLLQSKLLRSSRAKNAAGWKLVRVAL</sequence>
<feature type="domain" description="Ig-like" evidence="1">
    <location>
        <begin position="95"/>
        <end position="182"/>
    </location>
</feature>
<comment type="caution">
    <text evidence="2">The sequence shown here is derived from an EMBL/GenBank/DDBJ whole genome shotgun (WGS) entry which is preliminary data.</text>
</comment>
<dbReference type="PANTHER" id="PTHR23279">
    <property type="entry name" value="DEFECTIVE PROBOSCIS EXTENSION RESPONSE DPR -RELATED"/>
    <property type="match status" value="1"/>
</dbReference>
<dbReference type="SUPFAM" id="SSF48726">
    <property type="entry name" value="Immunoglobulin"/>
    <property type="match status" value="2"/>
</dbReference>
<dbReference type="InterPro" id="IPR036179">
    <property type="entry name" value="Ig-like_dom_sf"/>
</dbReference>
<dbReference type="InterPro" id="IPR037448">
    <property type="entry name" value="Zig-8"/>
</dbReference>
<proteinExistence type="predicted"/>
<reference evidence="2" key="2">
    <citation type="submission" date="2020-11" db="EMBL/GenBank/DDBJ databases">
        <authorList>
            <person name="McCartney M.A."/>
            <person name="Auch B."/>
            <person name="Kono T."/>
            <person name="Mallez S."/>
            <person name="Becker A."/>
            <person name="Gohl D.M."/>
            <person name="Silverstein K.A.T."/>
            <person name="Koren S."/>
            <person name="Bechman K.B."/>
            <person name="Herman A."/>
            <person name="Abrahante J.E."/>
            <person name="Garbe J."/>
        </authorList>
    </citation>
    <scope>NUCLEOTIDE SEQUENCE</scope>
    <source>
        <strain evidence="2">Duluth1</strain>
        <tissue evidence="2">Whole animal</tissue>
    </source>
</reference>